<comment type="caution">
    <text evidence="1">The sequence shown here is derived from an EMBL/GenBank/DDBJ whole genome shotgun (WGS) entry which is preliminary data.</text>
</comment>
<gene>
    <name evidence="1" type="ORF">MENTE1834_LOCUS30130</name>
</gene>
<proteinExistence type="predicted"/>
<name>A0ACB0ZUL9_MELEN</name>
<protein>
    <submittedName>
        <fullName evidence="1">Uncharacterized protein</fullName>
    </submittedName>
</protein>
<reference evidence="1" key="1">
    <citation type="submission" date="2023-11" db="EMBL/GenBank/DDBJ databases">
        <authorList>
            <person name="Poullet M."/>
        </authorList>
    </citation>
    <scope>NUCLEOTIDE SEQUENCE</scope>
    <source>
        <strain evidence="1">E1834</strain>
    </source>
</reference>
<dbReference type="Proteomes" id="UP001497535">
    <property type="component" value="Unassembled WGS sequence"/>
</dbReference>
<evidence type="ECO:0000313" key="1">
    <source>
        <dbReference type="EMBL" id="CAK5082827.1"/>
    </source>
</evidence>
<evidence type="ECO:0000313" key="2">
    <source>
        <dbReference type="Proteomes" id="UP001497535"/>
    </source>
</evidence>
<sequence>MENIKRLTKDLRHINFEYFQQFEWNIKLKTECQKCLDFIVLSKTSLNPNFVLNEKSFKEKCKFIIENLQSNLVNGLKLNKYSDEAKQIEEIFKLLKKVKELLNKKITKTNLNKLFENLNEAINLIDNTNPMIAYFKELKTIEELAKFRAARILQFWKESRKVIFNEKENIRQVEILDEMEKLIYEENVKEFDERLEDKYELLLKNWEKLFFEEEKEKNIFYKQILPESDEIKKKFENSGDLFVGYCLTKRIENSFNKDGTVKISEFLSNGAGQEYGLELSEVLGQKRIDIG</sequence>
<dbReference type="EMBL" id="CAVMJV010000048">
    <property type="protein sequence ID" value="CAK5082827.1"/>
    <property type="molecule type" value="Genomic_DNA"/>
</dbReference>
<keyword evidence="2" id="KW-1185">Reference proteome</keyword>
<accession>A0ACB0ZUL9</accession>
<organism evidence="1 2">
    <name type="scientific">Meloidogyne enterolobii</name>
    <name type="common">Root-knot nematode worm</name>
    <name type="synonym">Meloidogyne mayaguensis</name>
    <dbReference type="NCBI Taxonomy" id="390850"/>
    <lineage>
        <taxon>Eukaryota</taxon>
        <taxon>Metazoa</taxon>
        <taxon>Ecdysozoa</taxon>
        <taxon>Nematoda</taxon>
        <taxon>Chromadorea</taxon>
        <taxon>Rhabditida</taxon>
        <taxon>Tylenchina</taxon>
        <taxon>Tylenchomorpha</taxon>
        <taxon>Tylenchoidea</taxon>
        <taxon>Meloidogynidae</taxon>
        <taxon>Meloidogyninae</taxon>
        <taxon>Meloidogyne</taxon>
    </lineage>
</organism>